<keyword evidence="5" id="KW-1185">Reference proteome</keyword>
<feature type="signal peptide" evidence="2">
    <location>
        <begin position="1"/>
        <end position="20"/>
    </location>
</feature>
<evidence type="ECO:0000313" key="5">
    <source>
        <dbReference type="Proteomes" id="UP001139461"/>
    </source>
</evidence>
<keyword evidence="1 2" id="KW-0732">Signal</keyword>
<gene>
    <name evidence="4" type="ORF">K8089_03050</name>
</gene>
<feature type="chain" id="PRO_5040728839" evidence="2">
    <location>
        <begin position="21"/>
        <end position="325"/>
    </location>
</feature>
<sequence>MKKTTLIVALLLVSVSFAQVAGTSFEEPETFSGKYTDTGDPNIAHDLINNASEPLVDFTSVGGEMGFNATYVPYDTPNVGLTDGDDVGVTDKKPSSSVPFTAGTKGYRLSDIDGNYILEFDQVDLTGISSPGLSVDFLLSINSSNPSNGNYEGDGTTNESGSDRLRIYVRDITNSTEIDLFNSTGSDLDDLVPFDSGTGEYQLEWQNVLMGLPSSVVQLVIEGRNNAGGESFWLDNIMFVGAVGVTEQPIQQFSLYPNPATKGFVNITSKTTGAKNILIYDVLGKKVLQTALIGDRLDISKLNSGVYILKIEQGNNSATKKLVIK</sequence>
<dbReference type="EMBL" id="JAIRBA010000004">
    <property type="protein sequence ID" value="MCG2417985.1"/>
    <property type="molecule type" value="Genomic_DNA"/>
</dbReference>
<comment type="caution">
    <text evidence="4">The sequence shown here is derived from an EMBL/GenBank/DDBJ whole genome shotgun (WGS) entry which is preliminary data.</text>
</comment>
<reference evidence="4" key="1">
    <citation type="submission" date="2021-09" db="EMBL/GenBank/DDBJ databases">
        <title>Genome of Aequorivita sp. strain F47161.</title>
        <authorList>
            <person name="Wang Y."/>
        </authorList>
    </citation>
    <scope>NUCLEOTIDE SEQUENCE</scope>
    <source>
        <strain evidence="4">F47161</strain>
    </source>
</reference>
<accession>A0A9X1QSK2</accession>
<dbReference type="NCBIfam" id="TIGR04183">
    <property type="entry name" value="Por_Secre_tail"/>
    <property type="match status" value="1"/>
</dbReference>
<protein>
    <submittedName>
        <fullName evidence="4">T9SS type A sorting domain-containing protein</fullName>
    </submittedName>
</protein>
<organism evidence="4 5">
    <name type="scientific">Aequorivita vitellina</name>
    <dbReference type="NCBI Taxonomy" id="2874475"/>
    <lineage>
        <taxon>Bacteria</taxon>
        <taxon>Pseudomonadati</taxon>
        <taxon>Bacteroidota</taxon>
        <taxon>Flavobacteriia</taxon>
        <taxon>Flavobacteriales</taxon>
        <taxon>Flavobacteriaceae</taxon>
        <taxon>Aequorivita</taxon>
    </lineage>
</organism>
<evidence type="ECO:0000256" key="1">
    <source>
        <dbReference type="ARBA" id="ARBA00022729"/>
    </source>
</evidence>
<evidence type="ECO:0000256" key="2">
    <source>
        <dbReference type="SAM" id="SignalP"/>
    </source>
</evidence>
<evidence type="ECO:0000313" key="4">
    <source>
        <dbReference type="EMBL" id="MCG2417985.1"/>
    </source>
</evidence>
<dbReference type="RefSeq" id="WP_237601798.1">
    <property type="nucleotide sequence ID" value="NZ_JAIRBA010000004.1"/>
</dbReference>
<dbReference type="InterPro" id="IPR026444">
    <property type="entry name" value="Secre_tail"/>
</dbReference>
<dbReference type="AlphaFoldDB" id="A0A9X1QSK2"/>
<name>A0A9X1QSK2_9FLAO</name>
<dbReference type="Proteomes" id="UP001139461">
    <property type="component" value="Unassembled WGS sequence"/>
</dbReference>
<evidence type="ECO:0000259" key="3">
    <source>
        <dbReference type="Pfam" id="PF18962"/>
    </source>
</evidence>
<dbReference type="Pfam" id="PF18962">
    <property type="entry name" value="Por_Secre_tail"/>
    <property type="match status" value="1"/>
</dbReference>
<feature type="domain" description="Secretion system C-terminal sorting" evidence="3">
    <location>
        <begin position="255"/>
        <end position="324"/>
    </location>
</feature>
<proteinExistence type="predicted"/>